<evidence type="ECO:0000313" key="1">
    <source>
        <dbReference type="EMBL" id="VBB05901.1"/>
    </source>
</evidence>
<gene>
    <name evidence="1" type="ORF">LUCI_1112</name>
</gene>
<name>A0A498R3C4_9FIRM</name>
<dbReference type="EMBL" id="UPPP01000060">
    <property type="protein sequence ID" value="VBB05901.1"/>
    <property type="molecule type" value="Genomic_DNA"/>
</dbReference>
<accession>A0A498R3C4</accession>
<sequence length="52" mass="6188">MSKAWGIYVRYGRITMTKRIGCLLKTMKRYNRLTRRKAKSDIWIALVPISNE</sequence>
<dbReference type="Proteomes" id="UP000277811">
    <property type="component" value="Unassembled WGS sequence"/>
</dbReference>
<evidence type="ECO:0000313" key="2">
    <source>
        <dbReference type="Proteomes" id="UP000277811"/>
    </source>
</evidence>
<reference evidence="1 2" key="1">
    <citation type="submission" date="2018-06" db="EMBL/GenBank/DDBJ databases">
        <authorList>
            <person name="Strepis N."/>
        </authorList>
    </citation>
    <scope>NUCLEOTIDE SEQUENCE [LARGE SCALE GENOMIC DNA]</scope>
    <source>
        <strain evidence="1">LUCI</strain>
    </source>
</reference>
<proteinExistence type="predicted"/>
<organism evidence="1 2">
    <name type="scientific">Lucifera butyrica</name>
    <dbReference type="NCBI Taxonomy" id="1351585"/>
    <lineage>
        <taxon>Bacteria</taxon>
        <taxon>Bacillati</taxon>
        <taxon>Bacillota</taxon>
        <taxon>Negativicutes</taxon>
        <taxon>Veillonellales</taxon>
        <taxon>Veillonellaceae</taxon>
        <taxon>Lucifera</taxon>
    </lineage>
</organism>
<dbReference type="RefSeq" id="WP_165865898.1">
    <property type="nucleotide sequence ID" value="NZ_UPPP01000060.1"/>
</dbReference>
<protein>
    <submittedName>
        <fullName evidence="1">Uncharacterized protein</fullName>
    </submittedName>
</protein>
<keyword evidence="2" id="KW-1185">Reference proteome</keyword>
<dbReference type="AlphaFoldDB" id="A0A498R3C4"/>